<dbReference type="InterPro" id="IPR009003">
    <property type="entry name" value="Peptidase_S1_PA"/>
</dbReference>
<sequence length="464" mass="50355">MSELKPVDDGLSLEVVALAQALRDLFTGLGISIRRYAARRTYDSATVSRFLGGRRLPPWEFVLNLLHDVAEERGTVPTEETIGMLRALHTAAVQVGSGPTHKLQLLERQLAEADQKARRTAARERWLEDTLQDREHRVRDFQMRFRALQASPLTEPVTGAPSGDTADEHARLSAEISELQAELGRVRALHRQAEERCEYLERQLAGAEETAQGEGEVALLPELLPPFPDGSSAAFRSAADTRDVNIPGTPPHNSVYQFGHMHGDVSVVADTWQAKEEFVASVSVRLCVADEHMGNGLLFDAETVITTGAVLQCALKAAGGWHPMEVVIGEHKVRAEQVEISDLPGFGSYGLEVSSSLAVLRLAEPVAFPDQALVFDWRRTPGKQCLVNAHATQGRYSCLLEVKGSSGDWLRVSGEIVEGLSGAPAFSSTGALMGLVTARRTDSLSGLLLPVAGFRALTSITVDD</sequence>
<organism evidence="2 3">
    <name type="scientific">Streptomyces triticiradicis</name>
    <dbReference type="NCBI Taxonomy" id="2651189"/>
    <lineage>
        <taxon>Bacteria</taxon>
        <taxon>Bacillati</taxon>
        <taxon>Actinomycetota</taxon>
        <taxon>Actinomycetes</taxon>
        <taxon>Kitasatosporales</taxon>
        <taxon>Streptomycetaceae</taxon>
        <taxon>Streptomyces</taxon>
    </lineage>
</organism>
<evidence type="ECO:0000313" key="2">
    <source>
        <dbReference type="EMBL" id="KAB1983410.1"/>
    </source>
</evidence>
<accession>A0A7J5D8P7</accession>
<evidence type="ECO:0000256" key="1">
    <source>
        <dbReference type="SAM" id="Coils"/>
    </source>
</evidence>
<comment type="caution">
    <text evidence="2">The sequence shown here is derived from an EMBL/GenBank/DDBJ whole genome shotgun (WGS) entry which is preliminary data.</text>
</comment>
<proteinExistence type="predicted"/>
<keyword evidence="1" id="KW-0175">Coiled coil</keyword>
<keyword evidence="3" id="KW-1185">Reference proteome</keyword>
<feature type="coiled-coil region" evidence="1">
    <location>
        <begin position="169"/>
        <end position="210"/>
    </location>
</feature>
<dbReference type="SUPFAM" id="SSF50494">
    <property type="entry name" value="Trypsin-like serine proteases"/>
    <property type="match status" value="1"/>
</dbReference>
<gene>
    <name evidence="2" type="ORF">F8144_29075</name>
</gene>
<reference evidence="2 3" key="1">
    <citation type="submission" date="2019-09" db="EMBL/GenBank/DDBJ databases">
        <title>Isolation and identification of active actinomycetes.</title>
        <authorList>
            <person name="Yu Z."/>
            <person name="Han C."/>
            <person name="Yu B."/>
        </authorList>
    </citation>
    <scope>NUCLEOTIDE SEQUENCE [LARGE SCALE GENOMIC DNA]</scope>
    <source>
        <strain evidence="2 3">NEAU-H2</strain>
    </source>
</reference>
<dbReference type="AlphaFoldDB" id="A0A7J5D8P7"/>
<dbReference type="RefSeq" id="WP_151472455.1">
    <property type="nucleotide sequence ID" value="NZ_WBKG01000029.1"/>
</dbReference>
<evidence type="ECO:0000313" key="3">
    <source>
        <dbReference type="Proteomes" id="UP000442990"/>
    </source>
</evidence>
<protein>
    <submittedName>
        <fullName evidence="2">Uncharacterized protein</fullName>
    </submittedName>
</protein>
<name>A0A7J5D8P7_9ACTN</name>
<dbReference type="EMBL" id="WBKG01000029">
    <property type="protein sequence ID" value="KAB1983410.1"/>
    <property type="molecule type" value="Genomic_DNA"/>
</dbReference>
<dbReference type="Proteomes" id="UP000442990">
    <property type="component" value="Unassembled WGS sequence"/>
</dbReference>